<dbReference type="InterPro" id="IPR015915">
    <property type="entry name" value="Kelch-typ_b-propeller"/>
</dbReference>
<dbReference type="SMART" id="SM00612">
    <property type="entry name" value="Kelch"/>
    <property type="match status" value="5"/>
</dbReference>
<keyword evidence="2" id="KW-0677">Repeat</keyword>
<dbReference type="EMBL" id="LR216287">
    <property type="protein sequence ID" value="VFJ14289.1"/>
    <property type="molecule type" value="Genomic_DNA"/>
</dbReference>
<name>A0A484IDY5_9ARCH</name>
<protein>
    <submittedName>
        <fullName evidence="3">N-acetylneuraminate epimerase</fullName>
        <ecNumber evidence="3">5.1.3.24</ecNumber>
    </submittedName>
</protein>
<gene>
    <name evidence="3" type="primary">nanM</name>
    <name evidence="3" type="ORF">NFRAN_1967</name>
</gene>
<dbReference type="Gene3D" id="2.120.10.80">
    <property type="entry name" value="Kelch-type beta propeller"/>
    <property type="match status" value="2"/>
</dbReference>
<evidence type="ECO:0000313" key="3">
    <source>
        <dbReference type="EMBL" id="VFJ14289.1"/>
    </source>
</evidence>
<dbReference type="PANTHER" id="PTHR45632:SF3">
    <property type="entry name" value="KELCH-LIKE PROTEIN 32"/>
    <property type="match status" value="1"/>
</dbReference>
<keyword evidence="3" id="KW-0413">Isomerase</keyword>
<dbReference type="PANTHER" id="PTHR45632">
    <property type="entry name" value="LD33804P"/>
    <property type="match status" value="1"/>
</dbReference>
<evidence type="ECO:0000256" key="1">
    <source>
        <dbReference type="ARBA" id="ARBA00022441"/>
    </source>
</evidence>
<keyword evidence="4" id="KW-1185">Reference proteome</keyword>
<sequence>MNNKYFVYALSCGFVFFWIFLLLIIQNPGIVLAQNSSTNGTWIIGSSMPNPRTEVTAVSLNDTLYVIGGFTRDGINTNLVERYNFTSNSWDDGIKPLPIPLHHASATANGGKIFVIGGYYGDWVPSNKLFVYDPITNNWTTGPSMPTSRGSPVSNFVDGKLYVIGGDSNDNSLSNVEVYDPTTKNWTILSPMPTARHHAASAVVDGEIYVIGGRITNSLVNVDIVEKYDPKLDKWISDLSPMPSKRSGIAATSIDGFIYVLGGEQNQDTFNDNERYDPYSDLWSIEQPMPTARHGLGVTSIDDKIFAIGGGPHPGLTVTGQNEIYFLSDK</sequence>
<dbReference type="EC" id="5.1.3.24" evidence="3"/>
<dbReference type="Proteomes" id="UP000294299">
    <property type="component" value="Chromosome NFRAN"/>
</dbReference>
<organism evidence="3 4">
    <name type="scientific">Candidatus Nitrosocosmicus franklandianus</name>
    <dbReference type="NCBI Taxonomy" id="1798806"/>
    <lineage>
        <taxon>Archaea</taxon>
        <taxon>Nitrososphaerota</taxon>
        <taxon>Nitrososphaeria</taxon>
        <taxon>Nitrososphaerales</taxon>
        <taxon>Nitrososphaeraceae</taxon>
        <taxon>Candidatus Nitrosocosmicus</taxon>
    </lineage>
</organism>
<dbReference type="OrthoDB" id="41193at2157"/>
<evidence type="ECO:0000256" key="2">
    <source>
        <dbReference type="ARBA" id="ARBA00022737"/>
    </source>
</evidence>
<dbReference type="RefSeq" id="WP_134484543.1">
    <property type="nucleotide sequence ID" value="NZ_LR216287.1"/>
</dbReference>
<dbReference type="Pfam" id="PF24681">
    <property type="entry name" value="Kelch_KLHDC2_KLHL20_DRC7"/>
    <property type="match status" value="1"/>
</dbReference>
<dbReference type="GO" id="GO:0016853">
    <property type="term" value="F:isomerase activity"/>
    <property type="evidence" value="ECO:0007669"/>
    <property type="project" value="UniProtKB-KW"/>
</dbReference>
<keyword evidence="1" id="KW-0880">Kelch repeat</keyword>
<dbReference type="Pfam" id="PF01344">
    <property type="entry name" value="Kelch_1"/>
    <property type="match status" value="1"/>
</dbReference>
<proteinExistence type="predicted"/>
<evidence type="ECO:0000313" key="4">
    <source>
        <dbReference type="Proteomes" id="UP000294299"/>
    </source>
</evidence>
<dbReference type="GeneID" id="39421267"/>
<dbReference type="SUPFAM" id="SSF117281">
    <property type="entry name" value="Kelch motif"/>
    <property type="match status" value="2"/>
</dbReference>
<accession>A0A484IDY5</accession>
<reference evidence="3 4" key="1">
    <citation type="submission" date="2019-02" db="EMBL/GenBank/DDBJ databases">
        <authorList>
            <person name="Lehtovirta-Morley E L."/>
        </authorList>
    </citation>
    <scope>NUCLEOTIDE SEQUENCE [LARGE SCALE GENOMIC DNA]</scope>
    <source>
        <strain evidence="3">NFRAN1</strain>
    </source>
</reference>
<dbReference type="KEGG" id="nfn:NFRAN_1967"/>
<dbReference type="InterPro" id="IPR006652">
    <property type="entry name" value="Kelch_1"/>
</dbReference>
<dbReference type="AlphaFoldDB" id="A0A484IDY5"/>